<reference evidence="4" key="1">
    <citation type="submission" date="2018-05" db="EMBL/GenBank/DDBJ databases">
        <authorList>
            <person name="Lanie J.A."/>
            <person name="Ng W.-L."/>
            <person name="Kazmierczak K.M."/>
            <person name="Andrzejewski T.M."/>
            <person name="Davidsen T.M."/>
            <person name="Wayne K.J."/>
            <person name="Tettelin H."/>
            <person name="Glass J.I."/>
            <person name="Rusch D."/>
            <person name="Podicherti R."/>
            <person name="Tsui H.-C.T."/>
            <person name="Winkler M.E."/>
        </authorList>
    </citation>
    <scope>NUCLEOTIDE SEQUENCE</scope>
</reference>
<organism evidence="4">
    <name type="scientific">marine metagenome</name>
    <dbReference type="NCBI Taxonomy" id="408172"/>
    <lineage>
        <taxon>unclassified sequences</taxon>
        <taxon>metagenomes</taxon>
        <taxon>ecological metagenomes</taxon>
    </lineage>
</organism>
<dbReference type="InterPro" id="IPR017850">
    <property type="entry name" value="Alkaline_phosphatase_core_sf"/>
</dbReference>
<dbReference type="Pfam" id="PF00884">
    <property type="entry name" value="Sulfatase"/>
    <property type="match status" value="1"/>
</dbReference>
<dbReference type="PANTHER" id="PTHR45953:SF1">
    <property type="entry name" value="IDURONATE 2-SULFATASE"/>
    <property type="match status" value="1"/>
</dbReference>
<dbReference type="InterPro" id="IPR000917">
    <property type="entry name" value="Sulfatase_N"/>
</dbReference>
<proteinExistence type="predicted"/>
<keyword evidence="2" id="KW-0378">Hydrolase</keyword>
<dbReference type="Gene3D" id="3.40.720.10">
    <property type="entry name" value="Alkaline Phosphatase, subunit A"/>
    <property type="match status" value="1"/>
</dbReference>
<dbReference type="CDD" id="cd16028">
    <property type="entry name" value="PMH"/>
    <property type="match status" value="1"/>
</dbReference>
<dbReference type="GO" id="GO:0008484">
    <property type="term" value="F:sulfuric ester hydrolase activity"/>
    <property type="evidence" value="ECO:0007669"/>
    <property type="project" value="TreeGrafter"/>
</dbReference>
<accession>A0A381YB39</accession>
<protein>
    <recommendedName>
        <fullName evidence="3">Sulfatase N-terminal domain-containing protein</fullName>
    </recommendedName>
</protein>
<dbReference type="AlphaFoldDB" id="A0A381YB39"/>
<dbReference type="SUPFAM" id="SSF53649">
    <property type="entry name" value="Alkaline phosphatase-like"/>
    <property type="match status" value="1"/>
</dbReference>
<dbReference type="EMBL" id="UINC01017725">
    <property type="protein sequence ID" value="SVA73821.1"/>
    <property type="molecule type" value="Genomic_DNA"/>
</dbReference>
<evidence type="ECO:0000259" key="3">
    <source>
        <dbReference type="Pfam" id="PF00884"/>
    </source>
</evidence>
<dbReference type="GO" id="GO:0046872">
    <property type="term" value="F:metal ion binding"/>
    <property type="evidence" value="ECO:0007669"/>
    <property type="project" value="UniProtKB-KW"/>
</dbReference>
<gene>
    <name evidence="4" type="ORF">METZ01_LOCUS126675</name>
</gene>
<dbReference type="GO" id="GO:0005737">
    <property type="term" value="C:cytoplasm"/>
    <property type="evidence" value="ECO:0007669"/>
    <property type="project" value="TreeGrafter"/>
</dbReference>
<dbReference type="PANTHER" id="PTHR45953">
    <property type="entry name" value="IDURONATE 2-SULFATASE"/>
    <property type="match status" value="1"/>
</dbReference>
<sequence>MRKNILFIMCDQLRADYLSCYGHPFLETPNIDRLAERGVRFSNAYCQAPLCGPSRASFYTGRYLASHGALVNADPLKLGELSLGDYLQKINYRTVLVGKSEARANQDALARLLIDQRSNLGQRLAQGGFEHYEHFAGIYPDEIVPDDLAYNDYLRSNGYDGENLWESWANSAYDVNGKKVSGWQMRNANLPAAVAEEHSETAFTTDRALEFLSGVDPNDQWCLHLSYIKPHWPYLVPAPYHSLYCKDQILPVVRNPDELQAPHPVFKAFHEQTYSQNFSRDEVRERVVPTYMGLIKQIDDHLGRVFEMLKSKKLMDSTLIVLTADHGDYLGDHWLGEKDLFHEPSVRIPLIVCDPENYAESTRGTVNHEFVEAVDIVPTMVEFAGGNICKQRMEGQSLLPLTRGILDPDNKREYTISQIDYSDRGPRVSLNLHPYDCRAHMIRTKDWKYILHEKFSPQLFDLKNDPEEFYDLGADPEYQAVGKEMHEQLFTWFRERLIRTEMEHDFLFEMGVERDEKMGILIGHW</sequence>
<evidence type="ECO:0000256" key="1">
    <source>
        <dbReference type="ARBA" id="ARBA00022723"/>
    </source>
</evidence>
<evidence type="ECO:0000313" key="4">
    <source>
        <dbReference type="EMBL" id="SVA73821.1"/>
    </source>
</evidence>
<evidence type="ECO:0000256" key="2">
    <source>
        <dbReference type="ARBA" id="ARBA00022801"/>
    </source>
</evidence>
<feature type="domain" description="Sulfatase N-terminal" evidence="3">
    <location>
        <begin position="3"/>
        <end position="385"/>
    </location>
</feature>
<name>A0A381YB39_9ZZZZ</name>
<keyword evidence="1" id="KW-0479">Metal-binding</keyword>